<feature type="binding site" evidence="4">
    <location>
        <position position="215"/>
    </location>
    <ligand>
        <name>substrate</name>
    </ligand>
</feature>
<name>A0A1F6CCS0_HANXR</name>
<dbReference type="Gene3D" id="1.50.10.10">
    <property type="match status" value="1"/>
</dbReference>
<organism evidence="5 6">
    <name type="scientific">Handelsmanbacteria sp. (strain RIFCSPLOWO2_12_FULL_64_10)</name>
    <dbReference type="NCBI Taxonomy" id="1817868"/>
    <lineage>
        <taxon>Bacteria</taxon>
        <taxon>Candidatus Handelsmaniibacteriota</taxon>
    </lineage>
</organism>
<accession>A0A1F6CCS0</accession>
<dbReference type="GO" id="GO:0000272">
    <property type="term" value="P:polysaccharide catabolic process"/>
    <property type="evidence" value="ECO:0007669"/>
    <property type="project" value="TreeGrafter"/>
</dbReference>
<feature type="binding site" evidence="4">
    <location>
        <position position="100"/>
    </location>
    <ligand>
        <name>substrate</name>
    </ligand>
</feature>
<dbReference type="InterPro" id="IPR010905">
    <property type="entry name" value="Glyco_hydro_88"/>
</dbReference>
<evidence type="ECO:0000256" key="3">
    <source>
        <dbReference type="PIRSR" id="PIRSR610905-1"/>
    </source>
</evidence>
<evidence type="ECO:0000256" key="4">
    <source>
        <dbReference type="PIRSR" id="PIRSR610905-2"/>
    </source>
</evidence>
<protein>
    <submittedName>
        <fullName evidence="5">Glucuronyl hydrolase</fullName>
    </submittedName>
</protein>
<dbReference type="InterPro" id="IPR012341">
    <property type="entry name" value="6hp_glycosidase-like_sf"/>
</dbReference>
<dbReference type="Pfam" id="PF07470">
    <property type="entry name" value="Glyco_hydro_88"/>
    <property type="match status" value="1"/>
</dbReference>
<dbReference type="SUPFAM" id="SSF48208">
    <property type="entry name" value="Six-hairpin glycosidases"/>
    <property type="match status" value="1"/>
</dbReference>
<dbReference type="GO" id="GO:0052757">
    <property type="term" value="F:chondroitin hydrolase activity"/>
    <property type="evidence" value="ECO:0007669"/>
    <property type="project" value="TreeGrafter"/>
</dbReference>
<evidence type="ECO:0000256" key="2">
    <source>
        <dbReference type="ARBA" id="ARBA00038358"/>
    </source>
</evidence>
<feature type="binding site" evidence="4">
    <location>
        <position position="227"/>
    </location>
    <ligand>
        <name>substrate</name>
    </ligand>
</feature>
<evidence type="ECO:0000313" key="6">
    <source>
        <dbReference type="Proteomes" id="UP000178606"/>
    </source>
</evidence>
<proteinExistence type="inferred from homology"/>
<feature type="active site" description="Proton donor" evidence="3">
    <location>
        <position position="155"/>
    </location>
</feature>
<evidence type="ECO:0000256" key="1">
    <source>
        <dbReference type="ARBA" id="ARBA00022801"/>
    </source>
</evidence>
<gene>
    <name evidence="5" type="ORF">A3F84_07010</name>
</gene>
<comment type="caution">
    <text evidence="5">The sequence shown here is derived from an EMBL/GenBank/DDBJ whole genome shotgun (WGS) entry which is preliminary data.</text>
</comment>
<sequence>MRALNPVSRDALLPKLRDAFDFAQQQVRAVVDAHPDYSPMYTVQGKWAQEKDLWTHWCEGFFPSQMWMFHDLTKDPKWRGLAERYTVKLESRKDDRNVHDLGFIFLNTYGRWYRLTRDRRLRDVVVQAGRTLALRFKEKGAYLCSFIGPDSLFIDIMMNVPVIFWAAIETGDDRLMSIASRHCLTSRRYIVRGDGSTAHEGIFDLNTGEFLRQSTHQGYRSDSCWVRGLTWALYGFATSYRLSGDARFLETSQACADCYIARCGEGLVPPWDFDAPEDPERIWDSSAGAIAASGLQELANLVPCPEKSRRYRNAALTILDSLTSESFLARYHPGQEGLLLHGVYHKNKGLGVDESVAWGDHFFVEAIYRALSAE</sequence>
<feature type="binding site" evidence="4">
    <location>
        <position position="155"/>
    </location>
    <ligand>
        <name>substrate</name>
    </ligand>
</feature>
<reference evidence="5 6" key="1">
    <citation type="journal article" date="2016" name="Nat. Commun.">
        <title>Thousands of microbial genomes shed light on interconnected biogeochemical processes in an aquifer system.</title>
        <authorList>
            <person name="Anantharaman K."/>
            <person name="Brown C.T."/>
            <person name="Hug L.A."/>
            <person name="Sharon I."/>
            <person name="Castelle C.J."/>
            <person name="Probst A.J."/>
            <person name="Thomas B.C."/>
            <person name="Singh A."/>
            <person name="Wilkins M.J."/>
            <person name="Karaoz U."/>
            <person name="Brodie E.L."/>
            <person name="Williams K.H."/>
            <person name="Hubbard S.S."/>
            <person name="Banfield J.F."/>
        </authorList>
    </citation>
    <scope>NUCLEOTIDE SEQUENCE [LARGE SCALE GENOMIC DNA]</scope>
    <source>
        <strain evidence="6">RIFCSPLOWO2_12_FULL_64_10</strain>
    </source>
</reference>
<dbReference type="EMBL" id="MFKF01000276">
    <property type="protein sequence ID" value="OGG47045.1"/>
    <property type="molecule type" value="Genomic_DNA"/>
</dbReference>
<dbReference type="PANTHER" id="PTHR36845:SF1">
    <property type="entry name" value="HYDROLASE, PUTATIVE (AFU_ORTHOLOGUE AFUA_7G05090)-RELATED"/>
    <property type="match status" value="1"/>
</dbReference>
<evidence type="ECO:0000313" key="5">
    <source>
        <dbReference type="EMBL" id="OGG47045.1"/>
    </source>
</evidence>
<dbReference type="InterPro" id="IPR052369">
    <property type="entry name" value="UG_Glycosaminoglycan_Hydrolase"/>
</dbReference>
<feature type="binding site" evidence="4">
    <location>
        <position position="231"/>
    </location>
    <ligand>
        <name>substrate</name>
    </ligand>
</feature>
<dbReference type="InterPro" id="IPR008928">
    <property type="entry name" value="6-hairpin_glycosidase_sf"/>
</dbReference>
<dbReference type="AlphaFoldDB" id="A0A1F6CCS0"/>
<feature type="active site" description="Nucleophile" evidence="3">
    <location>
        <position position="100"/>
    </location>
</feature>
<comment type="similarity">
    <text evidence="2">Belongs to the glycosyl hydrolase 88 family.</text>
</comment>
<keyword evidence="1 5" id="KW-0378">Hydrolase</keyword>
<dbReference type="Proteomes" id="UP000178606">
    <property type="component" value="Unassembled WGS sequence"/>
</dbReference>
<dbReference type="PANTHER" id="PTHR36845">
    <property type="entry name" value="HYDROLASE, PUTATIVE (AFU_ORTHOLOGUE AFUA_7G05090)-RELATED"/>
    <property type="match status" value="1"/>
</dbReference>